<dbReference type="EMBL" id="JAMXFF010000022">
    <property type="protein sequence ID" value="MCT7967663.1"/>
    <property type="molecule type" value="Genomic_DNA"/>
</dbReference>
<organism evidence="2 3">
    <name type="scientific">Laspinema palackyanum D2a</name>
    <dbReference type="NCBI Taxonomy" id="2953684"/>
    <lineage>
        <taxon>Bacteria</taxon>
        <taxon>Bacillati</taxon>
        <taxon>Cyanobacteriota</taxon>
        <taxon>Cyanophyceae</taxon>
        <taxon>Oscillatoriophycideae</taxon>
        <taxon>Oscillatoriales</taxon>
        <taxon>Laspinemataceae</taxon>
        <taxon>Laspinema</taxon>
        <taxon>Laspinema palackyanum</taxon>
    </lineage>
</organism>
<protein>
    <submittedName>
        <fullName evidence="2">Uncharacterized protein</fullName>
    </submittedName>
</protein>
<dbReference type="Proteomes" id="UP001525890">
    <property type="component" value="Unassembled WGS sequence"/>
</dbReference>
<reference evidence="2 3" key="1">
    <citation type="journal article" date="2022" name="Front. Microbiol.">
        <title>High genomic differentiation and limited gene flow indicate recent cryptic speciation within the genus Laspinema (cyanobacteria).</title>
        <authorList>
            <person name="Stanojkovic A."/>
            <person name="Skoupy S."/>
            <person name="Skaloud P."/>
            <person name="Dvorak P."/>
        </authorList>
    </citation>
    <scope>NUCLEOTIDE SEQUENCE [LARGE SCALE GENOMIC DNA]</scope>
    <source>
        <strain evidence="2 3">D2a</strain>
    </source>
</reference>
<evidence type="ECO:0000313" key="3">
    <source>
        <dbReference type="Proteomes" id="UP001525890"/>
    </source>
</evidence>
<comment type="caution">
    <text evidence="2">The sequence shown here is derived from an EMBL/GenBank/DDBJ whole genome shotgun (WGS) entry which is preliminary data.</text>
</comment>
<gene>
    <name evidence="2" type="ORF">NG799_15080</name>
</gene>
<feature type="region of interest" description="Disordered" evidence="1">
    <location>
        <begin position="144"/>
        <end position="173"/>
    </location>
</feature>
<proteinExistence type="predicted"/>
<sequence>MNESETFNVRLSDHFERTQQKLIDSRYRKNRGGRKRFEEVIQQINKSLSENPRLPQFRSLWGGFVRADPEPYPKGSSREGYELWKLKFKMPQLGGAAEQGRLIYLLDVTQQEVILVWIYTHAEFEKRPPERDLKRLLLELIESPPGLPQSNAVESGEEETGTEEGNPEDSSRD</sequence>
<name>A0ABT2MSE9_9CYAN</name>
<evidence type="ECO:0000313" key="2">
    <source>
        <dbReference type="EMBL" id="MCT7967663.1"/>
    </source>
</evidence>
<feature type="compositionally biased region" description="Acidic residues" evidence="1">
    <location>
        <begin position="155"/>
        <end position="167"/>
    </location>
</feature>
<evidence type="ECO:0000256" key="1">
    <source>
        <dbReference type="SAM" id="MobiDB-lite"/>
    </source>
</evidence>
<dbReference type="RefSeq" id="WP_368007232.1">
    <property type="nucleotide sequence ID" value="NZ_JAMXFF010000022.1"/>
</dbReference>
<keyword evidence="3" id="KW-1185">Reference proteome</keyword>
<accession>A0ABT2MSE9</accession>